<dbReference type="InterPro" id="IPR001128">
    <property type="entry name" value="Cyt_P450"/>
</dbReference>
<evidence type="ECO:0000256" key="3">
    <source>
        <dbReference type="ARBA" id="ARBA00022723"/>
    </source>
</evidence>
<keyword evidence="3" id="KW-0479">Metal-binding</keyword>
<dbReference type="GO" id="GO:0005506">
    <property type="term" value="F:iron ion binding"/>
    <property type="evidence" value="ECO:0007669"/>
    <property type="project" value="InterPro"/>
</dbReference>
<dbReference type="EMBL" id="JABSTR010000005">
    <property type="protein sequence ID" value="KAH9371416.1"/>
    <property type="molecule type" value="Genomic_DNA"/>
</dbReference>
<sequence>MASDQQHPLLSKGVLHARDQQWKRIRSVISYAFTATKFRQVFSHLDEVCDRFLDILSEKDAKGTKEVDAYALFNLLTMEYICGGSFGIANNFQQEPEHPFFRAAIKVLPGTMTGTFHMIARRKTLYIFRCPQAYSP</sequence>
<keyword evidence="5" id="KW-0408">Iron</keyword>
<dbReference type="Pfam" id="PF00067">
    <property type="entry name" value="p450"/>
    <property type="match status" value="1"/>
</dbReference>
<dbReference type="PANTHER" id="PTHR24302">
    <property type="entry name" value="CYTOCHROME P450 FAMILY 3"/>
    <property type="match status" value="1"/>
</dbReference>
<dbReference type="AlphaFoldDB" id="A0A9J6GA89"/>
<dbReference type="GO" id="GO:0020037">
    <property type="term" value="F:heme binding"/>
    <property type="evidence" value="ECO:0007669"/>
    <property type="project" value="InterPro"/>
</dbReference>
<proteinExistence type="inferred from homology"/>
<evidence type="ECO:0000313" key="8">
    <source>
        <dbReference type="Proteomes" id="UP000821853"/>
    </source>
</evidence>
<gene>
    <name evidence="7" type="ORF">HPB48_017934</name>
</gene>
<dbReference type="GO" id="GO:0008395">
    <property type="term" value="F:steroid hydroxylase activity"/>
    <property type="evidence" value="ECO:0007669"/>
    <property type="project" value="TreeGrafter"/>
</dbReference>
<dbReference type="OMA" id="FHMIARR"/>
<evidence type="ECO:0000256" key="2">
    <source>
        <dbReference type="ARBA" id="ARBA00022617"/>
    </source>
</evidence>
<dbReference type="InterPro" id="IPR036396">
    <property type="entry name" value="Cyt_P450_sf"/>
</dbReference>
<evidence type="ECO:0000256" key="1">
    <source>
        <dbReference type="ARBA" id="ARBA00010617"/>
    </source>
</evidence>
<keyword evidence="6" id="KW-0503">Monooxygenase</keyword>
<dbReference type="VEuPathDB" id="VectorBase:HLOH_048167"/>
<accession>A0A9J6GA89</accession>
<reference evidence="7 8" key="1">
    <citation type="journal article" date="2020" name="Cell">
        <title>Large-Scale Comparative Analyses of Tick Genomes Elucidate Their Genetic Diversity and Vector Capacities.</title>
        <authorList>
            <consortium name="Tick Genome and Microbiome Consortium (TIGMIC)"/>
            <person name="Jia N."/>
            <person name="Wang J."/>
            <person name="Shi W."/>
            <person name="Du L."/>
            <person name="Sun Y."/>
            <person name="Zhan W."/>
            <person name="Jiang J.F."/>
            <person name="Wang Q."/>
            <person name="Zhang B."/>
            <person name="Ji P."/>
            <person name="Bell-Sakyi L."/>
            <person name="Cui X.M."/>
            <person name="Yuan T.T."/>
            <person name="Jiang B.G."/>
            <person name="Yang W.F."/>
            <person name="Lam T.T."/>
            <person name="Chang Q.C."/>
            <person name="Ding S.J."/>
            <person name="Wang X.J."/>
            <person name="Zhu J.G."/>
            <person name="Ruan X.D."/>
            <person name="Zhao L."/>
            <person name="Wei J.T."/>
            <person name="Ye R.Z."/>
            <person name="Que T.C."/>
            <person name="Du C.H."/>
            <person name="Zhou Y.H."/>
            <person name="Cheng J.X."/>
            <person name="Dai P.F."/>
            <person name="Guo W.B."/>
            <person name="Han X.H."/>
            <person name="Huang E.J."/>
            <person name="Li L.F."/>
            <person name="Wei W."/>
            <person name="Gao Y.C."/>
            <person name="Liu J.Z."/>
            <person name="Shao H.Z."/>
            <person name="Wang X."/>
            <person name="Wang C.C."/>
            <person name="Yang T.C."/>
            <person name="Huo Q.B."/>
            <person name="Li W."/>
            <person name="Chen H.Y."/>
            <person name="Chen S.E."/>
            <person name="Zhou L.G."/>
            <person name="Ni X.B."/>
            <person name="Tian J.H."/>
            <person name="Sheng Y."/>
            <person name="Liu T."/>
            <person name="Pan Y.S."/>
            <person name="Xia L.Y."/>
            <person name="Li J."/>
            <person name="Zhao F."/>
            <person name="Cao W.C."/>
        </authorList>
    </citation>
    <scope>NUCLEOTIDE SEQUENCE [LARGE SCALE GENOMIC DNA]</scope>
    <source>
        <strain evidence="7">HaeL-2018</strain>
    </source>
</reference>
<keyword evidence="4" id="KW-0560">Oxidoreductase</keyword>
<evidence type="ECO:0000256" key="5">
    <source>
        <dbReference type="ARBA" id="ARBA00023004"/>
    </source>
</evidence>
<keyword evidence="8" id="KW-1185">Reference proteome</keyword>
<evidence type="ECO:0000256" key="4">
    <source>
        <dbReference type="ARBA" id="ARBA00023002"/>
    </source>
</evidence>
<dbReference type="GO" id="GO:0016705">
    <property type="term" value="F:oxidoreductase activity, acting on paired donors, with incorporation or reduction of molecular oxygen"/>
    <property type="evidence" value="ECO:0007669"/>
    <property type="project" value="InterPro"/>
</dbReference>
<name>A0A9J6GA89_HAELO</name>
<comment type="caution">
    <text evidence="7">The sequence shown here is derived from an EMBL/GenBank/DDBJ whole genome shotgun (WGS) entry which is preliminary data.</text>
</comment>
<dbReference type="SUPFAM" id="SSF48264">
    <property type="entry name" value="Cytochrome P450"/>
    <property type="match status" value="1"/>
</dbReference>
<dbReference type="Proteomes" id="UP000821853">
    <property type="component" value="Chromosome 3"/>
</dbReference>
<evidence type="ECO:0000256" key="6">
    <source>
        <dbReference type="ARBA" id="ARBA00023033"/>
    </source>
</evidence>
<dbReference type="InterPro" id="IPR050705">
    <property type="entry name" value="Cytochrome_P450_3A"/>
</dbReference>
<keyword evidence="2" id="KW-0349">Heme</keyword>
<dbReference type="Gene3D" id="1.10.630.10">
    <property type="entry name" value="Cytochrome P450"/>
    <property type="match status" value="1"/>
</dbReference>
<protein>
    <recommendedName>
        <fullName evidence="9">Cytochrome P450</fullName>
    </recommendedName>
</protein>
<comment type="similarity">
    <text evidence="1">Belongs to the cytochrome P450 family.</text>
</comment>
<dbReference type="OrthoDB" id="6475461at2759"/>
<organism evidence="7 8">
    <name type="scientific">Haemaphysalis longicornis</name>
    <name type="common">Bush tick</name>
    <dbReference type="NCBI Taxonomy" id="44386"/>
    <lineage>
        <taxon>Eukaryota</taxon>
        <taxon>Metazoa</taxon>
        <taxon>Ecdysozoa</taxon>
        <taxon>Arthropoda</taxon>
        <taxon>Chelicerata</taxon>
        <taxon>Arachnida</taxon>
        <taxon>Acari</taxon>
        <taxon>Parasitiformes</taxon>
        <taxon>Ixodida</taxon>
        <taxon>Ixodoidea</taxon>
        <taxon>Ixodidae</taxon>
        <taxon>Haemaphysalinae</taxon>
        <taxon>Haemaphysalis</taxon>
    </lineage>
</organism>
<evidence type="ECO:0008006" key="9">
    <source>
        <dbReference type="Google" id="ProtNLM"/>
    </source>
</evidence>
<evidence type="ECO:0000313" key="7">
    <source>
        <dbReference type="EMBL" id="KAH9371416.1"/>
    </source>
</evidence>
<dbReference type="PANTHER" id="PTHR24302:SF15">
    <property type="entry name" value="FATTY-ACID PEROXYGENASE"/>
    <property type="match status" value="1"/>
</dbReference>